<dbReference type="PANTHER" id="PTHR30532">
    <property type="entry name" value="IRON III DICITRATE-BINDING PERIPLASMIC PROTEIN"/>
    <property type="match status" value="1"/>
</dbReference>
<evidence type="ECO:0000256" key="2">
    <source>
        <dbReference type="ARBA" id="ARBA00008814"/>
    </source>
</evidence>
<evidence type="ECO:0000256" key="1">
    <source>
        <dbReference type="ARBA" id="ARBA00004193"/>
    </source>
</evidence>
<sequence length="336" mass="37252">MTFNLFKKGNRLMKKQLFVLGMATVFSLGLCACGNAEKTSSDASEKSKVTDSSKKETKTQTVTYLDKEYTIPAKVTSIATASLESMEDAAILGIKPSGVVTVGGEIPEYLAKDLEGAKSIGEKMQPNYETLLGMKPDVIMWSSKSPANVTEKLEKVAPTFPYSHISTNWEDNLRLMASLTDKKDEAEKIITTYNDDAEKAKLELGEKLKDKKVLVVRIRNGSLFLYPEDVYFNPVIYKDLGLTVPEEIKPIKAQEMISLEKFAELDPDYVFLQFSESENAQKPEALKDLENNSIWKSITAVKDNKVFVNSVDPLAQGGTAWSKTAFLKAATEELAK</sequence>
<gene>
    <name evidence="8" type="ORF">BN1180_05907</name>
</gene>
<feature type="domain" description="Fe/B12 periplasmic-binding" evidence="7">
    <location>
        <begin position="74"/>
        <end position="336"/>
    </location>
</feature>
<dbReference type="GO" id="GO:0005886">
    <property type="term" value="C:plasma membrane"/>
    <property type="evidence" value="ECO:0007669"/>
    <property type="project" value="UniProtKB-SubCell"/>
</dbReference>
<evidence type="ECO:0000313" key="8">
    <source>
        <dbReference type="EMBL" id="CEG25062.1"/>
    </source>
</evidence>
<dbReference type="CDD" id="cd01138">
    <property type="entry name" value="FeuA"/>
    <property type="match status" value="1"/>
</dbReference>
<evidence type="ECO:0000256" key="4">
    <source>
        <dbReference type="ARBA" id="ARBA00022729"/>
    </source>
</evidence>
<dbReference type="GO" id="GO:1901678">
    <property type="term" value="P:iron coordination entity transport"/>
    <property type="evidence" value="ECO:0007669"/>
    <property type="project" value="UniProtKB-ARBA"/>
</dbReference>
<feature type="signal peptide" evidence="6">
    <location>
        <begin position="1"/>
        <end position="32"/>
    </location>
</feature>
<dbReference type="Proteomes" id="UP000182110">
    <property type="component" value="Unassembled WGS sequence"/>
</dbReference>
<feature type="coiled-coil region" evidence="5">
    <location>
        <begin position="176"/>
        <end position="203"/>
    </location>
</feature>
<keyword evidence="5" id="KW-0175">Coiled coil</keyword>
<comment type="caution">
    <text evidence="8">The sequence shown here is derived from an EMBL/GenBank/DDBJ whole genome shotgun (WGS) entry which is preliminary data.</text>
</comment>
<organism evidence="8 9">
    <name type="scientific">Peribacillus simplex</name>
    <dbReference type="NCBI Taxonomy" id="1478"/>
    <lineage>
        <taxon>Bacteria</taxon>
        <taxon>Bacillati</taxon>
        <taxon>Bacillota</taxon>
        <taxon>Bacilli</taxon>
        <taxon>Bacillales</taxon>
        <taxon>Bacillaceae</taxon>
        <taxon>Peribacillus</taxon>
    </lineage>
</organism>
<protein>
    <submittedName>
        <fullName evidence="8">Periplasmic binding protein</fullName>
    </submittedName>
</protein>
<name>A0AAN2PC32_9BACI</name>
<proteinExistence type="inferred from homology"/>
<dbReference type="InterPro" id="IPR051313">
    <property type="entry name" value="Bact_iron-sidero_bind"/>
</dbReference>
<dbReference type="PROSITE" id="PS50983">
    <property type="entry name" value="FE_B12_PBP"/>
    <property type="match status" value="1"/>
</dbReference>
<evidence type="ECO:0000256" key="6">
    <source>
        <dbReference type="SAM" id="SignalP"/>
    </source>
</evidence>
<keyword evidence="4 6" id="KW-0732">Signal</keyword>
<dbReference type="Gene3D" id="3.40.50.1980">
    <property type="entry name" value="Nitrogenase molybdenum iron protein domain"/>
    <property type="match status" value="2"/>
</dbReference>
<evidence type="ECO:0000256" key="5">
    <source>
        <dbReference type="SAM" id="Coils"/>
    </source>
</evidence>
<dbReference type="AlphaFoldDB" id="A0AAN2PC32"/>
<reference evidence="8 9" key="1">
    <citation type="journal article" date="2014" name="Genome Announc.">
        <title>Genome Sequence of Bacillus simplex Strain P558, Isolated from a Human Fecal Sample.</title>
        <authorList>
            <person name="Croce O."/>
            <person name="Hugon P."/>
            <person name="Lagier J.C."/>
            <person name="Bibi F."/>
            <person name="Robert C."/>
            <person name="Azhar E.I."/>
            <person name="Raoult D."/>
            <person name="Fournier P.E."/>
        </authorList>
    </citation>
    <scope>NUCLEOTIDE SEQUENCE [LARGE SCALE GENOMIC DNA]</scope>
    <source>
        <strain evidence="8 9">P558</strain>
    </source>
</reference>
<feature type="chain" id="PRO_5042914030" evidence="6">
    <location>
        <begin position="33"/>
        <end position="336"/>
    </location>
</feature>
<dbReference type="PROSITE" id="PS51257">
    <property type="entry name" value="PROKAR_LIPOPROTEIN"/>
    <property type="match status" value="1"/>
</dbReference>
<dbReference type="SUPFAM" id="SSF53807">
    <property type="entry name" value="Helical backbone' metal receptor"/>
    <property type="match status" value="1"/>
</dbReference>
<dbReference type="InterPro" id="IPR002491">
    <property type="entry name" value="ABC_transptr_periplasmic_BD"/>
</dbReference>
<dbReference type="EMBL" id="CCXW01000005">
    <property type="protein sequence ID" value="CEG25062.1"/>
    <property type="molecule type" value="Genomic_DNA"/>
</dbReference>
<evidence type="ECO:0000256" key="3">
    <source>
        <dbReference type="ARBA" id="ARBA00022448"/>
    </source>
</evidence>
<accession>A0AAN2PC32</accession>
<keyword evidence="9" id="KW-1185">Reference proteome</keyword>
<comment type="subcellular location">
    <subcellularLocation>
        <location evidence="1">Cell membrane</location>
        <topology evidence="1">Lipid-anchor</topology>
    </subcellularLocation>
</comment>
<evidence type="ECO:0000313" key="9">
    <source>
        <dbReference type="Proteomes" id="UP000182110"/>
    </source>
</evidence>
<dbReference type="Pfam" id="PF01497">
    <property type="entry name" value="Peripla_BP_2"/>
    <property type="match status" value="1"/>
</dbReference>
<comment type="similarity">
    <text evidence="2">Belongs to the bacterial solute-binding protein 8 family.</text>
</comment>
<dbReference type="PANTHER" id="PTHR30532:SF10">
    <property type="entry name" value="IRON-UPTAKE SYSTEM-BINDING PROTEIN"/>
    <property type="match status" value="1"/>
</dbReference>
<evidence type="ECO:0000259" key="7">
    <source>
        <dbReference type="PROSITE" id="PS50983"/>
    </source>
</evidence>
<keyword evidence="3" id="KW-0813">Transport</keyword>
<dbReference type="GO" id="GO:0030288">
    <property type="term" value="C:outer membrane-bounded periplasmic space"/>
    <property type="evidence" value="ECO:0007669"/>
    <property type="project" value="TreeGrafter"/>
</dbReference>